<dbReference type="SUPFAM" id="SSF140996">
    <property type="entry name" value="Hermes dimerisation domain"/>
    <property type="match status" value="1"/>
</dbReference>
<keyword evidence="9" id="KW-1185">Reference proteome</keyword>
<dbReference type="AlphaFoldDB" id="A0AAV6TT38"/>
<keyword evidence="5" id="KW-0539">Nucleus</keyword>
<comment type="caution">
    <text evidence="8">The sequence shown here is derived from an EMBL/GenBank/DDBJ whole genome shotgun (WGS) entry which is preliminary data.</text>
</comment>
<keyword evidence="3" id="KW-0863">Zinc-finger</keyword>
<protein>
    <recommendedName>
        <fullName evidence="7">HAT C-terminal dimerisation domain-containing protein</fullName>
    </recommendedName>
</protein>
<comment type="subcellular location">
    <subcellularLocation>
        <location evidence="1">Nucleus</location>
    </subcellularLocation>
</comment>
<dbReference type="Proteomes" id="UP000827092">
    <property type="component" value="Unassembled WGS sequence"/>
</dbReference>
<feature type="region of interest" description="Disordered" evidence="6">
    <location>
        <begin position="1"/>
        <end position="20"/>
    </location>
</feature>
<dbReference type="InterPro" id="IPR012337">
    <property type="entry name" value="RNaseH-like_sf"/>
</dbReference>
<evidence type="ECO:0000313" key="8">
    <source>
        <dbReference type="EMBL" id="KAG8175129.1"/>
    </source>
</evidence>
<dbReference type="GO" id="GO:0046983">
    <property type="term" value="F:protein dimerization activity"/>
    <property type="evidence" value="ECO:0007669"/>
    <property type="project" value="InterPro"/>
</dbReference>
<evidence type="ECO:0000313" key="9">
    <source>
        <dbReference type="Proteomes" id="UP000827092"/>
    </source>
</evidence>
<reference evidence="8 9" key="1">
    <citation type="journal article" date="2022" name="Nat. Ecol. Evol.">
        <title>A masculinizing supergene underlies an exaggerated male reproductive morph in a spider.</title>
        <authorList>
            <person name="Hendrickx F."/>
            <person name="De Corte Z."/>
            <person name="Sonet G."/>
            <person name="Van Belleghem S.M."/>
            <person name="Kostlbacher S."/>
            <person name="Vangestel C."/>
        </authorList>
    </citation>
    <scope>NUCLEOTIDE SEQUENCE [LARGE SCALE GENOMIC DNA]</scope>
    <source>
        <strain evidence="8">W744_W776</strain>
    </source>
</reference>
<feature type="compositionally biased region" description="Polar residues" evidence="6">
    <location>
        <begin position="8"/>
        <end position="19"/>
    </location>
</feature>
<dbReference type="GO" id="GO:0008270">
    <property type="term" value="F:zinc ion binding"/>
    <property type="evidence" value="ECO:0007669"/>
    <property type="project" value="UniProtKB-KW"/>
</dbReference>
<sequence length="510" mass="57675">MLAEPALQDNNQPASSSRGSVKDYVHRHLYYDEGSSRKKHLDKLFTKMIAVDMEPLRMGEREGLREFVAALDNKYVLPDTATLTNKLLPQMYSELKVEVMKAVRESETLSITADMWTSTANEGILAITGHFIAKDKLVSPLLSVIKVEGSHSAENLAQVIDDSLSSWGCRDKVISMVTDNLSTMLNCADLLHIKHIPCLAHTLNLTVTDSFKVKGLAEFLSKCKKIVTFFRHSTLASEKLKQIQRENGNLELKLLQQVDTRWNSVYYMLERLRIIRQDLTLAISQCERAPENLTAEDYKIIDGLITIYQPFEVATSMVSGESYSSLCIILPVLKGLALKLVDLASTDLQDLPNAVLNCITESVNKRLKPYEKRSYCILASLLNPNYSQISSRQEKEAVKESKVRDLLSFLEDPLPTSNPTSDAIIDVRQYVEKPNIGHSENAVDYWKKSTSKLKYLAYKYLAIPATSCPAERIFSAAGQVLTERRNRLKSKHLQEILFIKQNFKMFNDKV</sequence>
<dbReference type="InterPro" id="IPR052035">
    <property type="entry name" value="ZnF_BED_domain_contain"/>
</dbReference>
<dbReference type="Pfam" id="PF05699">
    <property type="entry name" value="Dimer_Tnp_hAT"/>
    <property type="match status" value="1"/>
</dbReference>
<name>A0AAV6TT38_9ARAC</name>
<evidence type="ECO:0000256" key="4">
    <source>
        <dbReference type="ARBA" id="ARBA00022833"/>
    </source>
</evidence>
<dbReference type="GO" id="GO:0005634">
    <property type="term" value="C:nucleus"/>
    <property type="evidence" value="ECO:0007669"/>
    <property type="project" value="UniProtKB-SubCell"/>
</dbReference>
<evidence type="ECO:0000256" key="6">
    <source>
        <dbReference type="SAM" id="MobiDB-lite"/>
    </source>
</evidence>
<dbReference type="SUPFAM" id="SSF53098">
    <property type="entry name" value="Ribonuclease H-like"/>
    <property type="match status" value="1"/>
</dbReference>
<keyword evidence="2" id="KW-0479">Metal-binding</keyword>
<evidence type="ECO:0000256" key="2">
    <source>
        <dbReference type="ARBA" id="ARBA00022723"/>
    </source>
</evidence>
<accession>A0AAV6TT38</accession>
<dbReference type="EMBL" id="JAFNEN010001065">
    <property type="protein sequence ID" value="KAG8175129.1"/>
    <property type="molecule type" value="Genomic_DNA"/>
</dbReference>
<evidence type="ECO:0000256" key="3">
    <source>
        <dbReference type="ARBA" id="ARBA00022771"/>
    </source>
</evidence>
<dbReference type="PANTHER" id="PTHR46481:SF10">
    <property type="entry name" value="ZINC FINGER BED DOMAIN-CONTAINING PROTEIN 39"/>
    <property type="match status" value="1"/>
</dbReference>
<keyword evidence="4" id="KW-0862">Zinc</keyword>
<dbReference type="InterPro" id="IPR008906">
    <property type="entry name" value="HATC_C_dom"/>
</dbReference>
<dbReference type="PANTHER" id="PTHR46481">
    <property type="entry name" value="ZINC FINGER BED DOMAIN-CONTAINING PROTEIN 4"/>
    <property type="match status" value="1"/>
</dbReference>
<evidence type="ECO:0000256" key="1">
    <source>
        <dbReference type="ARBA" id="ARBA00004123"/>
    </source>
</evidence>
<gene>
    <name evidence="8" type="ORF">JTE90_028678</name>
</gene>
<proteinExistence type="predicted"/>
<organism evidence="8 9">
    <name type="scientific">Oedothorax gibbosus</name>
    <dbReference type="NCBI Taxonomy" id="931172"/>
    <lineage>
        <taxon>Eukaryota</taxon>
        <taxon>Metazoa</taxon>
        <taxon>Ecdysozoa</taxon>
        <taxon>Arthropoda</taxon>
        <taxon>Chelicerata</taxon>
        <taxon>Arachnida</taxon>
        <taxon>Araneae</taxon>
        <taxon>Araneomorphae</taxon>
        <taxon>Entelegynae</taxon>
        <taxon>Araneoidea</taxon>
        <taxon>Linyphiidae</taxon>
        <taxon>Erigoninae</taxon>
        <taxon>Oedothorax</taxon>
    </lineage>
</organism>
<evidence type="ECO:0000256" key="5">
    <source>
        <dbReference type="ARBA" id="ARBA00023242"/>
    </source>
</evidence>
<evidence type="ECO:0000259" key="7">
    <source>
        <dbReference type="Pfam" id="PF05699"/>
    </source>
</evidence>
<feature type="domain" description="HAT C-terminal dimerisation" evidence="7">
    <location>
        <begin position="427"/>
        <end position="502"/>
    </location>
</feature>